<reference evidence="2 3" key="1">
    <citation type="submission" date="2019-06" db="EMBL/GenBank/DDBJ databases">
        <title>Sequencing the genomes of 1000 actinobacteria strains.</title>
        <authorList>
            <person name="Klenk H.-P."/>
        </authorList>
    </citation>
    <scope>NUCLEOTIDE SEQUENCE [LARGE SCALE GENOMIC DNA]</scope>
    <source>
        <strain evidence="2 3">DSM 103495</strain>
    </source>
</reference>
<name>A0A543F7S0_9NOCA</name>
<dbReference type="SUPFAM" id="SSF51735">
    <property type="entry name" value="NAD(P)-binding Rossmann-fold domains"/>
    <property type="match status" value="1"/>
</dbReference>
<dbReference type="Pfam" id="PF01370">
    <property type="entry name" value="Epimerase"/>
    <property type="match status" value="1"/>
</dbReference>
<dbReference type="InterPro" id="IPR001509">
    <property type="entry name" value="Epimerase_deHydtase"/>
</dbReference>
<feature type="domain" description="NAD-dependent epimerase/dehydratase" evidence="1">
    <location>
        <begin position="28"/>
        <end position="62"/>
    </location>
</feature>
<gene>
    <name evidence="2" type="ORF">FB390_1491</name>
</gene>
<sequence>MVGQQVVGQLAVSVVEHRAEHGFGTATIAVTGASGLVGTALCAFLSTGGHRVLRLVRHPARTPGERRWNPAPGLPRCVDSRVIT</sequence>
<evidence type="ECO:0000259" key="1">
    <source>
        <dbReference type="Pfam" id="PF01370"/>
    </source>
</evidence>
<organism evidence="2 3">
    <name type="scientific">Nocardia bhagyanarayanae</name>
    <dbReference type="NCBI Taxonomy" id="1215925"/>
    <lineage>
        <taxon>Bacteria</taxon>
        <taxon>Bacillati</taxon>
        <taxon>Actinomycetota</taxon>
        <taxon>Actinomycetes</taxon>
        <taxon>Mycobacteriales</taxon>
        <taxon>Nocardiaceae</taxon>
        <taxon>Nocardia</taxon>
    </lineage>
</organism>
<keyword evidence="3" id="KW-1185">Reference proteome</keyword>
<dbReference type="InterPro" id="IPR036291">
    <property type="entry name" value="NAD(P)-bd_dom_sf"/>
</dbReference>
<dbReference type="Proteomes" id="UP000316331">
    <property type="component" value="Unassembled WGS sequence"/>
</dbReference>
<comment type="caution">
    <text evidence="2">The sequence shown here is derived from an EMBL/GenBank/DDBJ whole genome shotgun (WGS) entry which is preliminary data.</text>
</comment>
<evidence type="ECO:0000313" key="3">
    <source>
        <dbReference type="Proteomes" id="UP000316331"/>
    </source>
</evidence>
<proteinExistence type="predicted"/>
<dbReference type="AlphaFoldDB" id="A0A543F7S0"/>
<protein>
    <submittedName>
        <fullName evidence="2">NAD-dependent epimerase/dehydratase family protein</fullName>
    </submittedName>
</protein>
<dbReference type="Gene3D" id="3.40.50.720">
    <property type="entry name" value="NAD(P)-binding Rossmann-like Domain"/>
    <property type="match status" value="1"/>
</dbReference>
<dbReference type="EMBL" id="VFPG01000001">
    <property type="protein sequence ID" value="TQM29878.1"/>
    <property type="molecule type" value="Genomic_DNA"/>
</dbReference>
<accession>A0A543F7S0</accession>
<evidence type="ECO:0000313" key="2">
    <source>
        <dbReference type="EMBL" id="TQM29878.1"/>
    </source>
</evidence>